<dbReference type="InterPro" id="IPR051544">
    <property type="entry name" value="TPS_OM_transporter"/>
</dbReference>
<organism evidence="10">
    <name type="scientific">Escherichia coli</name>
    <dbReference type="NCBI Taxonomy" id="562"/>
    <lineage>
        <taxon>Bacteria</taxon>
        <taxon>Pseudomonadati</taxon>
        <taxon>Pseudomonadota</taxon>
        <taxon>Gammaproteobacteria</taxon>
        <taxon>Enterobacterales</taxon>
        <taxon>Enterobacteriaceae</taxon>
        <taxon>Escherichia</taxon>
    </lineage>
</organism>
<dbReference type="EMBL" id="BICW01000011">
    <property type="protein sequence ID" value="GCG56743.1"/>
    <property type="molecule type" value="Genomic_DNA"/>
</dbReference>
<proteinExistence type="inferred from homology"/>
<dbReference type="InterPro" id="IPR005565">
    <property type="entry name" value="Hemolysn_activator_HlyB_C"/>
</dbReference>
<comment type="similarity">
    <text evidence="2">Belongs to the TPS (TC 1.B.20) family.</text>
</comment>
<accession>A0A478KT01</accession>
<dbReference type="InterPro" id="IPR034746">
    <property type="entry name" value="POTRA"/>
</dbReference>
<dbReference type="InterPro" id="IPR013686">
    <property type="entry name" value="Polypept-transport_assoc_ShlB"/>
</dbReference>
<dbReference type="Pfam" id="PF03865">
    <property type="entry name" value="ShlB"/>
    <property type="match status" value="1"/>
</dbReference>
<evidence type="ECO:0000256" key="7">
    <source>
        <dbReference type="ARBA" id="ARBA00023136"/>
    </source>
</evidence>
<evidence type="ECO:0000256" key="4">
    <source>
        <dbReference type="ARBA" id="ARBA00022452"/>
    </source>
</evidence>
<dbReference type="Gene3D" id="3.10.20.310">
    <property type="entry name" value="membrane protein fhac"/>
    <property type="match status" value="1"/>
</dbReference>
<evidence type="ECO:0000256" key="2">
    <source>
        <dbReference type="ARBA" id="ARBA00009055"/>
    </source>
</evidence>
<dbReference type="InterPro" id="IPR027282">
    <property type="entry name" value="TPS"/>
</dbReference>
<keyword evidence="5" id="KW-0812">Transmembrane</keyword>
<reference evidence="10" key="1">
    <citation type="submission" date="2018-11" db="EMBL/GenBank/DDBJ databases">
        <title>Draft genome sequence of commensal E.coli strains.</title>
        <authorList>
            <person name="Arimizu Y."/>
            <person name="Hayashi T."/>
            <person name="Ogura Y."/>
        </authorList>
    </citation>
    <scope>NUCLEOTIDE SEQUENCE</scope>
    <source>
        <strain evidence="10">39-H19-A</strain>
    </source>
</reference>
<dbReference type="AlphaFoldDB" id="A0A478KT01"/>
<evidence type="ECO:0000256" key="5">
    <source>
        <dbReference type="ARBA" id="ARBA00022692"/>
    </source>
</evidence>
<dbReference type="GO" id="GO:0008320">
    <property type="term" value="F:protein transmembrane transporter activity"/>
    <property type="evidence" value="ECO:0007669"/>
    <property type="project" value="TreeGrafter"/>
</dbReference>
<feature type="domain" description="POTRA" evidence="9">
    <location>
        <begin position="107"/>
        <end position="182"/>
    </location>
</feature>
<sequence>MQHRQDNLLANRNLLPGMVSGQCAFRLRTFSPVARYFSLLPCLCILSFSSPSSPATMLSPGDRSAIQQQQQQLLDENQRQRDALKRSAPLTVIPSPEMSAGTEGPCFTVSRIVVSGATRLTSAETDRLVAPWVNQCLNITGLTAVTDAVTDGYIRRGYITSRAFLTEQDLSGGVLHITVMEGRLQQIRAEGADLPARTLKMVFPGMEGKVLNLRDIEQGMEQINRLRTEPVQIEISPGDREGWSVVTLTALPEWPVTGSVGIDNSGQKNTGTGQLNGVLSFNNPLGLADNWFISGGRSSDFSVSHDARNFAAGVSLPYGYTLVDYTYSWSDYLSTIDNRGWRWCSTGDLQTHRLGLSHVLFRNGDMKTALTGGLQHRIIHNYLDDVLLQGSSRKLTSFSVGLNHTHKFLGGVGTLNPVFTRGMPWFGAESDHGKRGDLPVNQFRKWSVSASFQRPVTDRVWWLTSAYAQWSPDRLHGVEQLSLGGESSVRGFKEQYISGNNGGYLRNELSWSLFSLPYVGTVRAVAALDGGWLHSDRDDPYSSGTLWGGAAGLSTTSDYVSGSFTAGLPLVYPDWLAPDHLTVYWRVAVAF</sequence>
<keyword evidence="6" id="KW-0653">Protein transport</keyword>
<keyword evidence="8" id="KW-0998">Cell outer membrane</keyword>
<comment type="caution">
    <text evidence="10">The sequence shown here is derived from an EMBL/GenBank/DDBJ whole genome shotgun (WGS) entry which is preliminary data.</text>
</comment>
<dbReference type="Gene3D" id="2.40.160.50">
    <property type="entry name" value="membrane protein fhac: a member of the omp85/tpsb transporter family"/>
    <property type="match status" value="1"/>
</dbReference>
<comment type="subcellular location">
    <subcellularLocation>
        <location evidence="1">Cell outer membrane</location>
    </subcellularLocation>
</comment>
<name>A0A478KT01_ECOLX</name>
<protein>
    <submittedName>
        <fullName evidence="10">Hemolysin activator-related protein</fullName>
    </submittedName>
</protein>
<keyword evidence="4" id="KW-1134">Transmembrane beta strand</keyword>
<evidence type="ECO:0000313" key="10">
    <source>
        <dbReference type="EMBL" id="GCG56743.1"/>
    </source>
</evidence>
<dbReference type="PANTHER" id="PTHR34597">
    <property type="entry name" value="SLR1661 PROTEIN"/>
    <property type="match status" value="1"/>
</dbReference>
<dbReference type="GO" id="GO:0046819">
    <property type="term" value="P:protein secretion by the type V secretion system"/>
    <property type="evidence" value="ECO:0007669"/>
    <property type="project" value="TreeGrafter"/>
</dbReference>
<keyword evidence="7" id="KW-0472">Membrane</keyword>
<evidence type="ECO:0000259" key="9">
    <source>
        <dbReference type="PROSITE" id="PS51779"/>
    </source>
</evidence>
<dbReference type="GO" id="GO:0009279">
    <property type="term" value="C:cell outer membrane"/>
    <property type="evidence" value="ECO:0007669"/>
    <property type="project" value="UniProtKB-SubCell"/>
</dbReference>
<evidence type="ECO:0000256" key="6">
    <source>
        <dbReference type="ARBA" id="ARBA00022927"/>
    </source>
</evidence>
<dbReference type="Pfam" id="PF08479">
    <property type="entry name" value="POTRA_2"/>
    <property type="match status" value="1"/>
</dbReference>
<dbReference type="PANTHER" id="PTHR34597:SF3">
    <property type="entry name" value="OUTER MEMBRANE TRANSPORTER CDIB"/>
    <property type="match status" value="1"/>
</dbReference>
<dbReference type="PROSITE" id="PS51779">
    <property type="entry name" value="POTRA"/>
    <property type="match status" value="1"/>
</dbReference>
<evidence type="ECO:0000256" key="8">
    <source>
        <dbReference type="ARBA" id="ARBA00023237"/>
    </source>
</evidence>
<dbReference type="InterPro" id="IPR035251">
    <property type="entry name" value="ShlB_POTRA"/>
</dbReference>
<gene>
    <name evidence="10" type="ORF">BvCmsH19A_00980</name>
</gene>
<evidence type="ECO:0000256" key="3">
    <source>
        <dbReference type="ARBA" id="ARBA00022448"/>
    </source>
</evidence>
<keyword evidence="3" id="KW-0813">Transport</keyword>
<dbReference type="PIRSF" id="PIRSF029745">
    <property type="entry name" value="FhaC"/>
    <property type="match status" value="1"/>
</dbReference>
<dbReference type="GO" id="GO:0098046">
    <property type="term" value="C:type V protein secretion system complex"/>
    <property type="evidence" value="ECO:0007669"/>
    <property type="project" value="TreeGrafter"/>
</dbReference>
<dbReference type="Pfam" id="PF17287">
    <property type="entry name" value="POTRA_3"/>
    <property type="match status" value="1"/>
</dbReference>
<evidence type="ECO:0000256" key="1">
    <source>
        <dbReference type="ARBA" id="ARBA00004442"/>
    </source>
</evidence>